<keyword evidence="1" id="KW-1133">Transmembrane helix</keyword>
<gene>
    <name evidence="2" type="ordered locus">LEUM_0980</name>
</gene>
<evidence type="ECO:0000313" key="3">
    <source>
        <dbReference type="Proteomes" id="UP000000362"/>
    </source>
</evidence>
<dbReference type="EnsemblBacteria" id="ABJ62085">
    <property type="protein sequence ID" value="ABJ62085"/>
    <property type="gene ID" value="LEUM_0980"/>
</dbReference>
<evidence type="ECO:0008006" key="4">
    <source>
        <dbReference type="Google" id="ProtNLM"/>
    </source>
</evidence>
<evidence type="ECO:0000256" key="1">
    <source>
        <dbReference type="SAM" id="Phobius"/>
    </source>
</evidence>
<keyword evidence="1" id="KW-0472">Membrane</keyword>
<reference evidence="2 3" key="1">
    <citation type="journal article" date="2006" name="Proc. Natl. Acad. Sci. U.S.A.">
        <title>Comparative genomics of the lactic acid bacteria.</title>
        <authorList>
            <person name="Makarova K."/>
            <person name="Slesarev A."/>
            <person name="Wolf Y."/>
            <person name="Sorokin A."/>
            <person name="Mirkin B."/>
            <person name="Koonin E."/>
            <person name="Pavlov A."/>
            <person name="Pavlova N."/>
            <person name="Karamychev V."/>
            <person name="Polouchine N."/>
            <person name="Shakhova V."/>
            <person name="Grigoriev I."/>
            <person name="Lou Y."/>
            <person name="Rohksar D."/>
            <person name="Lucas S."/>
            <person name="Huang K."/>
            <person name="Goodstein D.M."/>
            <person name="Hawkins T."/>
            <person name="Plengvidhya V."/>
            <person name="Welker D."/>
            <person name="Hughes J."/>
            <person name="Goh Y."/>
            <person name="Benson A."/>
            <person name="Baldwin K."/>
            <person name="Lee J.H."/>
            <person name="Diaz-Muniz I."/>
            <person name="Dosti B."/>
            <person name="Smeianov V."/>
            <person name="Wechter W."/>
            <person name="Barabote R."/>
            <person name="Lorca G."/>
            <person name="Altermann E."/>
            <person name="Barrangou R."/>
            <person name="Ganesan B."/>
            <person name="Xie Y."/>
            <person name="Rawsthorne H."/>
            <person name="Tamir D."/>
            <person name="Parker C."/>
            <person name="Breidt F."/>
            <person name="Broadbent J."/>
            <person name="Hutkins R."/>
            <person name="O'Sullivan D."/>
            <person name="Steele J."/>
            <person name="Unlu G."/>
            <person name="Saier M."/>
            <person name="Klaenhammer T."/>
            <person name="Richardson P."/>
            <person name="Kozyavkin S."/>
            <person name="Weimer B."/>
            <person name="Mills D."/>
        </authorList>
    </citation>
    <scope>NUCLEOTIDE SEQUENCE [LARGE SCALE GENOMIC DNA]</scope>
    <source>
        <strain evidence="3">ATCC 8293 / DSM 20343 / BCRC 11652 / CCM 1803 / JCM 6124 / NCDO 523 / NBRC 100496 / NCIMB 8023 / NCTC 12954 / NRRL B-1118 / 37Y</strain>
    </source>
</reference>
<proteinExistence type="predicted"/>
<dbReference type="HOGENOM" id="CLU_125921_0_0_9"/>
<protein>
    <recommendedName>
        <fullName evidence="4">DUF1453 domain-containing protein</fullName>
    </recommendedName>
</protein>
<feature type="transmembrane region" description="Helical" evidence="1">
    <location>
        <begin position="69"/>
        <end position="88"/>
    </location>
</feature>
<accession>Q03XI7</accession>
<sequence length="170" mass="19458">MADILKFIFEIINNTPFWVWVVLIILIKRGTSLINDSPASIGRSIIMPFIFVIWGLNTVVNKFSSPNTLLSFYLVALILGFLFSYLLYMRRSFYVEDGQLIQEGSTLPLVIMLTNFLVKYILNVILAIHPVLYTQMNFNIFYGIVSGFTVGLFFGGIYKTLMAKKQFLKS</sequence>
<evidence type="ECO:0000313" key="2">
    <source>
        <dbReference type="EMBL" id="ABJ62085.1"/>
    </source>
</evidence>
<dbReference type="InterPro" id="IPR046730">
    <property type="entry name" value="DUF6622"/>
</dbReference>
<dbReference type="KEGG" id="lme:LEUM_0980"/>
<feature type="transmembrane region" description="Helical" evidence="1">
    <location>
        <begin position="39"/>
        <end position="57"/>
    </location>
</feature>
<keyword evidence="1" id="KW-0812">Transmembrane</keyword>
<dbReference type="GeneID" id="29576504"/>
<dbReference type="Proteomes" id="UP000000362">
    <property type="component" value="Chromosome"/>
</dbReference>
<dbReference type="AlphaFoldDB" id="Q03XI7"/>
<name>Q03XI7_LEUMM</name>
<dbReference type="EMBL" id="CP000414">
    <property type="protein sequence ID" value="ABJ62085.1"/>
    <property type="molecule type" value="Genomic_DNA"/>
</dbReference>
<dbReference type="RefSeq" id="WP_011679736.1">
    <property type="nucleotide sequence ID" value="NC_008531.1"/>
</dbReference>
<keyword evidence="3" id="KW-1185">Reference proteome</keyword>
<dbReference type="eggNOG" id="ENOG5031DP3">
    <property type="taxonomic scope" value="Bacteria"/>
</dbReference>
<feature type="transmembrane region" description="Helical" evidence="1">
    <location>
        <begin position="140"/>
        <end position="161"/>
    </location>
</feature>
<feature type="transmembrane region" description="Helical" evidence="1">
    <location>
        <begin position="6"/>
        <end position="27"/>
    </location>
</feature>
<dbReference type="Pfam" id="PF20327">
    <property type="entry name" value="DUF6622"/>
    <property type="match status" value="1"/>
</dbReference>
<feature type="transmembrane region" description="Helical" evidence="1">
    <location>
        <begin position="109"/>
        <end position="128"/>
    </location>
</feature>
<organism evidence="2 3">
    <name type="scientific">Leuconostoc mesenteroides subsp. mesenteroides (strain ATCC 8293 / DSM 20343 / BCRC 11652 / CCM 1803 / JCM 6124 / NCDO 523 / NBRC 100496 / NCIMB 8023 / NCTC 12954 / NRRL B-1118 / 37Y)</name>
    <dbReference type="NCBI Taxonomy" id="203120"/>
    <lineage>
        <taxon>Bacteria</taxon>
        <taxon>Bacillati</taxon>
        <taxon>Bacillota</taxon>
        <taxon>Bacilli</taxon>
        <taxon>Lactobacillales</taxon>
        <taxon>Lactobacillaceae</taxon>
        <taxon>Leuconostoc</taxon>
    </lineage>
</organism>